<dbReference type="PANTHER" id="PTHR30012">
    <property type="entry name" value="GENERAL SECRETION PATHWAY PROTEIN"/>
    <property type="match status" value="1"/>
</dbReference>
<evidence type="ECO:0000256" key="2">
    <source>
        <dbReference type="ARBA" id="ARBA00005745"/>
    </source>
</evidence>
<keyword evidence="12" id="KW-1185">Reference proteome</keyword>
<evidence type="ECO:0000313" key="12">
    <source>
        <dbReference type="Proteomes" id="UP000320386"/>
    </source>
</evidence>
<evidence type="ECO:0000256" key="9">
    <source>
        <dbReference type="SAM" id="Phobius"/>
    </source>
</evidence>
<dbReference type="InterPro" id="IPR003004">
    <property type="entry name" value="GspF/PilC"/>
</dbReference>
<comment type="subcellular location">
    <subcellularLocation>
        <location evidence="1">Cell inner membrane</location>
        <topology evidence="1">Multi-pass membrane protein</topology>
    </subcellularLocation>
</comment>
<dbReference type="Gene3D" id="1.20.81.30">
    <property type="entry name" value="Type II secretion system (T2SS), domain F"/>
    <property type="match status" value="2"/>
</dbReference>
<feature type="domain" description="Type II secretion system protein GspF" evidence="10">
    <location>
        <begin position="276"/>
        <end position="396"/>
    </location>
</feature>
<evidence type="ECO:0000256" key="3">
    <source>
        <dbReference type="ARBA" id="ARBA00022475"/>
    </source>
</evidence>
<accession>A0A518BTA9</accession>
<keyword evidence="7 9" id="KW-0472">Membrane</keyword>
<dbReference type="GO" id="GO:0005886">
    <property type="term" value="C:plasma membrane"/>
    <property type="evidence" value="ECO:0007669"/>
    <property type="project" value="UniProtKB-SubCell"/>
</dbReference>
<feature type="transmembrane region" description="Helical" evidence="9">
    <location>
        <begin position="377"/>
        <end position="398"/>
    </location>
</feature>
<protein>
    <submittedName>
        <fullName evidence="11">Type II secretion system protein F</fullName>
    </submittedName>
</protein>
<evidence type="ECO:0000256" key="7">
    <source>
        <dbReference type="ARBA" id="ARBA00023136"/>
    </source>
</evidence>
<dbReference type="EMBL" id="CP036280">
    <property type="protein sequence ID" value="QDU70207.1"/>
    <property type="molecule type" value="Genomic_DNA"/>
</dbReference>
<dbReference type="AlphaFoldDB" id="A0A518BTA9"/>
<reference evidence="11 12" key="1">
    <citation type="submission" date="2019-02" db="EMBL/GenBank/DDBJ databases">
        <title>Deep-cultivation of Planctomycetes and their phenomic and genomic characterization uncovers novel biology.</title>
        <authorList>
            <person name="Wiegand S."/>
            <person name="Jogler M."/>
            <person name="Boedeker C."/>
            <person name="Pinto D."/>
            <person name="Vollmers J."/>
            <person name="Rivas-Marin E."/>
            <person name="Kohn T."/>
            <person name="Peeters S.H."/>
            <person name="Heuer A."/>
            <person name="Rast P."/>
            <person name="Oberbeckmann S."/>
            <person name="Bunk B."/>
            <person name="Jeske O."/>
            <person name="Meyerdierks A."/>
            <person name="Storesund J.E."/>
            <person name="Kallscheuer N."/>
            <person name="Luecker S."/>
            <person name="Lage O.M."/>
            <person name="Pohl T."/>
            <person name="Merkel B.J."/>
            <person name="Hornburger P."/>
            <person name="Mueller R.-W."/>
            <person name="Bruemmer F."/>
            <person name="Labrenz M."/>
            <person name="Spormann A.M."/>
            <person name="Op den Camp H."/>
            <person name="Overmann J."/>
            <person name="Amann R."/>
            <person name="Jetten M.S.M."/>
            <person name="Mascher T."/>
            <person name="Medema M.H."/>
            <person name="Devos D.P."/>
            <person name="Kaster A.-K."/>
            <person name="Ovreas L."/>
            <person name="Rohde M."/>
            <person name="Galperin M.Y."/>
            <person name="Jogler C."/>
        </authorList>
    </citation>
    <scope>NUCLEOTIDE SEQUENCE [LARGE SCALE GENOMIC DNA]</scope>
    <source>
        <strain evidence="11 12">Pan265</strain>
    </source>
</reference>
<dbReference type="InterPro" id="IPR018076">
    <property type="entry name" value="T2SS_GspF_dom"/>
</dbReference>
<proteinExistence type="inferred from homology"/>
<keyword evidence="6 9" id="KW-1133">Transmembrane helix</keyword>
<name>A0A518BTA9_9BACT</name>
<keyword evidence="4" id="KW-0997">Cell inner membrane</keyword>
<organism evidence="11 12">
    <name type="scientific">Mucisphaera calidilacus</name>
    <dbReference type="NCBI Taxonomy" id="2527982"/>
    <lineage>
        <taxon>Bacteria</taxon>
        <taxon>Pseudomonadati</taxon>
        <taxon>Planctomycetota</taxon>
        <taxon>Phycisphaerae</taxon>
        <taxon>Phycisphaerales</taxon>
        <taxon>Phycisphaeraceae</taxon>
        <taxon>Mucisphaera</taxon>
    </lineage>
</organism>
<dbReference type="PRINTS" id="PR00812">
    <property type="entry name" value="BCTERIALGSPF"/>
</dbReference>
<feature type="transmembrane region" description="Helical" evidence="9">
    <location>
        <begin position="224"/>
        <end position="243"/>
    </location>
</feature>
<keyword evidence="3" id="KW-1003">Cell membrane</keyword>
<dbReference type="Pfam" id="PF00482">
    <property type="entry name" value="T2SSF"/>
    <property type="match status" value="2"/>
</dbReference>
<dbReference type="RefSeq" id="WP_145444192.1">
    <property type="nucleotide sequence ID" value="NZ_CP036280.1"/>
</dbReference>
<sequence length="407" mass="43942">MPDFTFKARTSAGQIDTGILDADSLAQAAARLRQRGLFPVSINPARDGQRRQNTKPTRPQGSVKRADVIAFANELAILLDAGVIMRDALACATGQARNDAMGAVLKDIQDHVQSGGTLSDALAQRPDVFPTLMVSMISASEASGTLSDMLMRVADYMEQEQKIQRTVRSAMTYPLVMFVATFTITAFLIGFVLPRFASIYASRGADLPLPTQLLIGISTTFTSYWPHMLAGAIALGIGAYFYFRSTHGRHLIDTAKLGLPLFGPLFNKLYLTRSFRTMSVMLDAGVPLLDLIGITRNITTNHHIARLWDDVADQVKQGGNISTVLRDSPYISGSIAQMIASGEQAGRVGDIMARVAQRTEEEFERGVKAMTQFVEPAMIAALGLVVGFVAIALLLPIFSVGKVVSGG</sequence>
<dbReference type="PANTHER" id="PTHR30012:SF0">
    <property type="entry name" value="TYPE II SECRETION SYSTEM PROTEIN F-RELATED"/>
    <property type="match status" value="1"/>
</dbReference>
<evidence type="ECO:0000256" key="8">
    <source>
        <dbReference type="SAM" id="MobiDB-lite"/>
    </source>
</evidence>
<feature type="region of interest" description="Disordered" evidence="8">
    <location>
        <begin position="40"/>
        <end position="62"/>
    </location>
</feature>
<evidence type="ECO:0000313" key="11">
    <source>
        <dbReference type="EMBL" id="QDU70207.1"/>
    </source>
</evidence>
<evidence type="ECO:0000256" key="1">
    <source>
        <dbReference type="ARBA" id="ARBA00004429"/>
    </source>
</evidence>
<evidence type="ECO:0000256" key="4">
    <source>
        <dbReference type="ARBA" id="ARBA00022519"/>
    </source>
</evidence>
<dbReference type="OrthoDB" id="9805682at2"/>
<evidence type="ECO:0000259" key="10">
    <source>
        <dbReference type="Pfam" id="PF00482"/>
    </source>
</evidence>
<comment type="similarity">
    <text evidence="2">Belongs to the GSP F family.</text>
</comment>
<feature type="domain" description="Type II secretion system protein GspF" evidence="10">
    <location>
        <begin position="71"/>
        <end position="194"/>
    </location>
</feature>
<keyword evidence="5 9" id="KW-0812">Transmembrane</keyword>
<dbReference type="FunFam" id="1.20.81.30:FF:000001">
    <property type="entry name" value="Type II secretion system protein F"/>
    <property type="match status" value="1"/>
</dbReference>
<feature type="transmembrane region" description="Helical" evidence="9">
    <location>
        <begin position="172"/>
        <end position="193"/>
    </location>
</feature>
<evidence type="ECO:0000256" key="6">
    <source>
        <dbReference type="ARBA" id="ARBA00022989"/>
    </source>
</evidence>
<gene>
    <name evidence="11" type="primary">gspF</name>
    <name evidence="11" type="ORF">Pan265_00290</name>
</gene>
<dbReference type="Proteomes" id="UP000320386">
    <property type="component" value="Chromosome"/>
</dbReference>
<dbReference type="InterPro" id="IPR042094">
    <property type="entry name" value="T2SS_GspF_sf"/>
</dbReference>
<evidence type="ECO:0000256" key="5">
    <source>
        <dbReference type="ARBA" id="ARBA00022692"/>
    </source>
</evidence>
<dbReference type="KEGG" id="mcad:Pan265_00290"/>